<protein>
    <submittedName>
        <fullName evidence="2">Uncharacterized protein</fullName>
    </submittedName>
</protein>
<evidence type="ECO:0000256" key="1">
    <source>
        <dbReference type="SAM" id="Phobius"/>
    </source>
</evidence>
<dbReference type="Proteomes" id="UP001597114">
    <property type="component" value="Unassembled WGS sequence"/>
</dbReference>
<sequence length="67" mass="7424">MPLAVLAIPPRRLLLGWMVVDTLVWPATMPSYLGTDKKGLPTDWFLGTVLVRDAVVVVLCAWWCAPC</sequence>
<name>A0ABW4F0G7_9PSEU</name>
<feature type="transmembrane region" description="Helical" evidence="1">
    <location>
        <begin position="44"/>
        <end position="65"/>
    </location>
</feature>
<comment type="caution">
    <text evidence="2">The sequence shown here is derived from an EMBL/GenBank/DDBJ whole genome shotgun (WGS) entry which is preliminary data.</text>
</comment>
<reference evidence="3" key="1">
    <citation type="journal article" date="2019" name="Int. J. Syst. Evol. Microbiol.">
        <title>The Global Catalogue of Microorganisms (GCM) 10K type strain sequencing project: providing services to taxonomists for standard genome sequencing and annotation.</title>
        <authorList>
            <consortium name="The Broad Institute Genomics Platform"/>
            <consortium name="The Broad Institute Genome Sequencing Center for Infectious Disease"/>
            <person name="Wu L."/>
            <person name="Ma J."/>
        </authorList>
    </citation>
    <scope>NUCLEOTIDE SEQUENCE [LARGE SCALE GENOMIC DNA]</scope>
    <source>
        <strain evidence="3">CCM 7043</strain>
    </source>
</reference>
<dbReference type="RefSeq" id="WP_344722569.1">
    <property type="nucleotide sequence ID" value="NZ_BAAAUS010000013.1"/>
</dbReference>
<keyword evidence="3" id="KW-1185">Reference proteome</keyword>
<gene>
    <name evidence="2" type="ORF">ACFSJD_21620</name>
</gene>
<keyword evidence="1" id="KW-1133">Transmembrane helix</keyword>
<keyword evidence="1" id="KW-0812">Transmembrane</keyword>
<proteinExistence type="predicted"/>
<feature type="transmembrane region" description="Helical" evidence="1">
    <location>
        <begin position="12"/>
        <end position="32"/>
    </location>
</feature>
<accession>A0ABW4F0G7</accession>
<evidence type="ECO:0000313" key="3">
    <source>
        <dbReference type="Proteomes" id="UP001597114"/>
    </source>
</evidence>
<dbReference type="EMBL" id="JBHUCO010000023">
    <property type="protein sequence ID" value="MFD1520110.1"/>
    <property type="molecule type" value="Genomic_DNA"/>
</dbReference>
<evidence type="ECO:0000313" key="2">
    <source>
        <dbReference type="EMBL" id="MFD1520110.1"/>
    </source>
</evidence>
<keyword evidence="1" id="KW-0472">Membrane</keyword>
<organism evidence="2 3">
    <name type="scientific">Pseudonocardia yunnanensis</name>
    <dbReference type="NCBI Taxonomy" id="58107"/>
    <lineage>
        <taxon>Bacteria</taxon>
        <taxon>Bacillati</taxon>
        <taxon>Actinomycetota</taxon>
        <taxon>Actinomycetes</taxon>
        <taxon>Pseudonocardiales</taxon>
        <taxon>Pseudonocardiaceae</taxon>
        <taxon>Pseudonocardia</taxon>
    </lineage>
</organism>